<dbReference type="AlphaFoldDB" id="A0A6C0P3A0"/>
<dbReference type="Proteomes" id="UP000479114">
    <property type="component" value="Chromosome"/>
</dbReference>
<reference evidence="1 2" key="1">
    <citation type="submission" date="2020-02" db="EMBL/GenBank/DDBJ databases">
        <title>Paenibacillus sp. nov., isolated from rhizosphere soil of tomato.</title>
        <authorList>
            <person name="Weon H.-Y."/>
            <person name="Lee S.A."/>
        </authorList>
    </citation>
    <scope>NUCLEOTIDE SEQUENCE [LARGE SCALE GENOMIC DNA]</scope>
    <source>
        <strain evidence="1 2">14171R-81</strain>
    </source>
</reference>
<name>A0A6C0P3A0_9BACL</name>
<dbReference type="Pfam" id="PF14100">
    <property type="entry name" value="DUF6807"/>
    <property type="match status" value="1"/>
</dbReference>
<dbReference type="RefSeq" id="WP_162641612.1">
    <property type="nucleotide sequence ID" value="NZ_CP048286.1"/>
</dbReference>
<gene>
    <name evidence="1" type="ORF">GZH47_16810</name>
</gene>
<evidence type="ECO:0000313" key="1">
    <source>
        <dbReference type="EMBL" id="QHW32303.1"/>
    </source>
</evidence>
<evidence type="ECO:0008006" key="3">
    <source>
        <dbReference type="Google" id="ProtNLM"/>
    </source>
</evidence>
<sequence>MQTSQLRAESTETCIRIYRGNEAVPILEQHAQSDKRPYIHPILAPDGNGILTEDVPSHHPWQHGLYIGLNDVNGVGFWTEGLLNDPNDGSFRPLPLQPAVVDGCRVSWEVETLYLDPAGKPLLMELQQWRLEDQGGRYSIDFDWSLKAAVDLTFGQYAYGGLFLRMPYRRELGGQVLNSEGQINEEGEGQRARWSACCMPIEGRADQAGFAFMDHPGNAEHPVPWRVDYELGISPSRCITGPWQLAKDEVETSRYRIIVFCGSTDPDELNAGWQAFAAAN</sequence>
<dbReference type="EMBL" id="CP048286">
    <property type="protein sequence ID" value="QHW32303.1"/>
    <property type="molecule type" value="Genomic_DNA"/>
</dbReference>
<accession>A0A6C0P3A0</accession>
<evidence type="ECO:0000313" key="2">
    <source>
        <dbReference type="Proteomes" id="UP000479114"/>
    </source>
</evidence>
<proteinExistence type="predicted"/>
<dbReference type="KEGG" id="prz:GZH47_16810"/>
<protein>
    <recommendedName>
        <fullName evidence="3">Methane oxygenase PmoA</fullName>
    </recommendedName>
</protein>
<dbReference type="InterPro" id="IPR029475">
    <property type="entry name" value="DUF6807"/>
</dbReference>
<organism evidence="1 2">
    <name type="scientific">Paenibacillus rhizovicinus</name>
    <dbReference type="NCBI Taxonomy" id="2704463"/>
    <lineage>
        <taxon>Bacteria</taxon>
        <taxon>Bacillati</taxon>
        <taxon>Bacillota</taxon>
        <taxon>Bacilli</taxon>
        <taxon>Bacillales</taxon>
        <taxon>Paenibacillaceae</taxon>
        <taxon>Paenibacillus</taxon>
    </lineage>
</organism>
<keyword evidence="2" id="KW-1185">Reference proteome</keyword>